<feature type="compositionally biased region" description="Polar residues" evidence="1">
    <location>
        <begin position="169"/>
        <end position="179"/>
    </location>
</feature>
<evidence type="ECO:0000256" key="1">
    <source>
        <dbReference type="SAM" id="MobiDB-lite"/>
    </source>
</evidence>
<dbReference type="AlphaFoldDB" id="A0A1L9R4I4"/>
<keyword evidence="3" id="KW-1185">Reference proteome</keyword>
<organism evidence="2 3">
    <name type="scientific">Aspergillus wentii DTO 134E9</name>
    <dbReference type="NCBI Taxonomy" id="1073089"/>
    <lineage>
        <taxon>Eukaryota</taxon>
        <taxon>Fungi</taxon>
        <taxon>Dikarya</taxon>
        <taxon>Ascomycota</taxon>
        <taxon>Pezizomycotina</taxon>
        <taxon>Eurotiomycetes</taxon>
        <taxon>Eurotiomycetidae</taxon>
        <taxon>Eurotiales</taxon>
        <taxon>Aspergillaceae</taxon>
        <taxon>Aspergillus</taxon>
        <taxon>Aspergillus subgen. Cremei</taxon>
    </lineage>
</organism>
<sequence length="238" mass="26921">MNQRSETASHGLLSTYKGASIDSDGDLRCKCGFDMRVSQVKNIKNPVSWEGLESASRCRIFIWYDELPQIKHLLPRFSEPVTPKKTIDIRRFGVVTPTSTSKKNYQETDKNISPSKESNTSVSAQARKRLFSNPEQSHKKLKVLRTPPRSPSPTDSEILDDLTDDPADNSASSTSGGTQRSKRRKEYQKSVLESPTKARAQKGEWKRNNKTEAKEEDLLSDWSDTTTSEAIRITERLE</sequence>
<feature type="compositionally biased region" description="Polar residues" evidence="1">
    <location>
        <begin position="111"/>
        <end position="124"/>
    </location>
</feature>
<dbReference type="Proteomes" id="UP000184383">
    <property type="component" value="Unassembled WGS sequence"/>
</dbReference>
<evidence type="ECO:0000313" key="2">
    <source>
        <dbReference type="EMBL" id="OJJ29797.1"/>
    </source>
</evidence>
<dbReference type="OrthoDB" id="4425191at2759"/>
<proteinExistence type="predicted"/>
<dbReference type="EMBL" id="KV878218">
    <property type="protein sequence ID" value="OJJ29797.1"/>
    <property type="molecule type" value="Genomic_DNA"/>
</dbReference>
<feature type="region of interest" description="Disordered" evidence="1">
    <location>
        <begin position="98"/>
        <end position="238"/>
    </location>
</feature>
<protein>
    <submittedName>
        <fullName evidence="2">Uncharacterized protein</fullName>
    </submittedName>
</protein>
<dbReference type="GeneID" id="63747519"/>
<gene>
    <name evidence="2" type="ORF">ASPWEDRAFT_177536</name>
</gene>
<dbReference type="RefSeq" id="XP_040683474.1">
    <property type="nucleotide sequence ID" value="XM_040831671.1"/>
</dbReference>
<evidence type="ECO:0000313" key="3">
    <source>
        <dbReference type="Proteomes" id="UP000184383"/>
    </source>
</evidence>
<accession>A0A1L9R4I4</accession>
<reference evidence="3" key="1">
    <citation type="journal article" date="2017" name="Genome Biol.">
        <title>Comparative genomics reveals high biological diversity and specific adaptations in the industrially and medically important fungal genus Aspergillus.</title>
        <authorList>
            <person name="de Vries R.P."/>
            <person name="Riley R."/>
            <person name="Wiebenga A."/>
            <person name="Aguilar-Osorio G."/>
            <person name="Amillis S."/>
            <person name="Uchima C.A."/>
            <person name="Anderluh G."/>
            <person name="Asadollahi M."/>
            <person name="Askin M."/>
            <person name="Barry K."/>
            <person name="Battaglia E."/>
            <person name="Bayram O."/>
            <person name="Benocci T."/>
            <person name="Braus-Stromeyer S.A."/>
            <person name="Caldana C."/>
            <person name="Canovas D."/>
            <person name="Cerqueira G.C."/>
            <person name="Chen F."/>
            <person name="Chen W."/>
            <person name="Choi C."/>
            <person name="Clum A."/>
            <person name="Dos Santos R.A."/>
            <person name="Damasio A.R."/>
            <person name="Diallinas G."/>
            <person name="Emri T."/>
            <person name="Fekete E."/>
            <person name="Flipphi M."/>
            <person name="Freyberg S."/>
            <person name="Gallo A."/>
            <person name="Gournas C."/>
            <person name="Habgood R."/>
            <person name="Hainaut M."/>
            <person name="Harispe M.L."/>
            <person name="Henrissat B."/>
            <person name="Hilden K.S."/>
            <person name="Hope R."/>
            <person name="Hossain A."/>
            <person name="Karabika E."/>
            <person name="Karaffa L."/>
            <person name="Karanyi Z."/>
            <person name="Krasevec N."/>
            <person name="Kuo A."/>
            <person name="Kusch H."/>
            <person name="LaButti K."/>
            <person name="Lagendijk E.L."/>
            <person name="Lapidus A."/>
            <person name="Levasseur A."/>
            <person name="Lindquist E."/>
            <person name="Lipzen A."/>
            <person name="Logrieco A.F."/>
            <person name="MacCabe A."/>
            <person name="Maekelae M.R."/>
            <person name="Malavazi I."/>
            <person name="Melin P."/>
            <person name="Meyer V."/>
            <person name="Mielnichuk N."/>
            <person name="Miskei M."/>
            <person name="Molnar A.P."/>
            <person name="Mule G."/>
            <person name="Ngan C.Y."/>
            <person name="Orejas M."/>
            <person name="Orosz E."/>
            <person name="Ouedraogo J.P."/>
            <person name="Overkamp K.M."/>
            <person name="Park H.-S."/>
            <person name="Perrone G."/>
            <person name="Piumi F."/>
            <person name="Punt P.J."/>
            <person name="Ram A.F."/>
            <person name="Ramon A."/>
            <person name="Rauscher S."/>
            <person name="Record E."/>
            <person name="Riano-Pachon D.M."/>
            <person name="Robert V."/>
            <person name="Roehrig J."/>
            <person name="Ruller R."/>
            <person name="Salamov A."/>
            <person name="Salih N.S."/>
            <person name="Samson R.A."/>
            <person name="Sandor E."/>
            <person name="Sanguinetti M."/>
            <person name="Schuetze T."/>
            <person name="Sepcic K."/>
            <person name="Shelest E."/>
            <person name="Sherlock G."/>
            <person name="Sophianopoulou V."/>
            <person name="Squina F.M."/>
            <person name="Sun H."/>
            <person name="Susca A."/>
            <person name="Todd R.B."/>
            <person name="Tsang A."/>
            <person name="Unkles S.E."/>
            <person name="van de Wiele N."/>
            <person name="van Rossen-Uffink D."/>
            <person name="Oliveira J.V."/>
            <person name="Vesth T.C."/>
            <person name="Visser J."/>
            <person name="Yu J.-H."/>
            <person name="Zhou M."/>
            <person name="Andersen M.R."/>
            <person name="Archer D.B."/>
            <person name="Baker S.E."/>
            <person name="Benoit I."/>
            <person name="Brakhage A.A."/>
            <person name="Braus G.H."/>
            <person name="Fischer R."/>
            <person name="Frisvad J.C."/>
            <person name="Goldman G.H."/>
            <person name="Houbraken J."/>
            <person name="Oakley B."/>
            <person name="Pocsi I."/>
            <person name="Scazzocchio C."/>
            <person name="Seiboth B."/>
            <person name="vanKuyk P.A."/>
            <person name="Wortman J."/>
            <person name="Dyer P.S."/>
            <person name="Grigoriev I.V."/>
        </authorList>
    </citation>
    <scope>NUCLEOTIDE SEQUENCE [LARGE SCALE GENOMIC DNA]</scope>
    <source>
        <strain evidence="3">DTO 134E9</strain>
    </source>
</reference>
<name>A0A1L9R4I4_ASPWE</name>
<dbReference type="VEuPathDB" id="FungiDB:ASPWEDRAFT_177536"/>
<feature type="compositionally biased region" description="Acidic residues" evidence="1">
    <location>
        <begin position="157"/>
        <end position="167"/>
    </location>
</feature>
<feature type="compositionally biased region" description="Basic and acidic residues" evidence="1">
    <location>
        <begin position="201"/>
        <end position="217"/>
    </location>
</feature>